<dbReference type="InterPro" id="IPR013096">
    <property type="entry name" value="Cupin_2"/>
</dbReference>
<dbReference type="AlphaFoldDB" id="A0A6A6QFJ3"/>
<sequence length="213" mass="22138">MADAKTIGAFTEAVTSLPPNKRYILTHTPAGVSVVHSSPPQLYHGREGVGGMARSYATSTLPPILANDADITAYLAENGPASHKGTNIVIGPGEVAGVHEGNGKGGATLLVVDIAPGGVSQMHRTVSVDFSICVLGVVELALDGGEVLTLNPGDHVVQRGTMHQWRNGSETEPARFVAVTLPCEAFEVGETGRSLREEHLEGTGKVGRDGSKL</sequence>
<reference evidence="3" key="1">
    <citation type="journal article" date="2020" name="Stud. Mycol.">
        <title>101 Dothideomycetes genomes: a test case for predicting lifestyles and emergence of pathogens.</title>
        <authorList>
            <person name="Haridas S."/>
            <person name="Albert R."/>
            <person name="Binder M."/>
            <person name="Bloem J."/>
            <person name="Labutti K."/>
            <person name="Salamov A."/>
            <person name="Andreopoulos B."/>
            <person name="Baker S."/>
            <person name="Barry K."/>
            <person name="Bills G."/>
            <person name="Bluhm B."/>
            <person name="Cannon C."/>
            <person name="Castanera R."/>
            <person name="Culley D."/>
            <person name="Daum C."/>
            <person name="Ezra D."/>
            <person name="Gonzalez J."/>
            <person name="Henrissat B."/>
            <person name="Kuo A."/>
            <person name="Liang C."/>
            <person name="Lipzen A."/>
            <person name="Lutzoni F."/>
            <person name="Magnuson J."/>
            <person name="Mondo S."/>
            <person name="Nolan M."/>
            <person name="Ohm R."/>
            <person name="Pangilinan J."/>
            <person name="Park H.-J."/>
            <person name="Ramirez L."/>
            <person name="Alfaro M."/>
            <person name="Sun H."/>
            <person name="Tritt A."/>
            <person name="Yoshinaga Y."/>
            <person name="Zwiers L.-H."/>
            <person name="Turgeon B."/>
            <person name="Goodwin S."/>
            <person name="Spatafora J."/>
            <person name="Crous P."/>
            <person name="Grigoriev I."/>
        </authorList>
    </citation>
    <scope>NUCLEOTIDE SEQUENCE</scope>
    <source>
        <strain evidence="3">CBS 269.34</strain>
    </source>
</reference>
<dbReference type="PANTHER" id="PTHR36156:SF2">
    <property type="entry name" value="CUPIN TYPE-2 DOMAIN-CONTAINING PROTEIN"/>
    <property type="match status" value="1"/>
</dbReference>
<dbReference type="OrthoDB" id="5840532at2759"/>
<feature type="region of interest" description="Disordered" evidence="1">
    <location>
        <begin position="194"/>
        <end position="213"/>
    </location>
</feature>
<dbReference type="SUPFAM" id="SSF51182">
    <property type="entry name" value="RmlC-like cupins"/>
    <property type="match status" value="1"/>
</dbReference>
<evidence type="ECO:0000256" key="1">
    <source>
        <dbReference type="SAM" id="MobiDB-lite"/>
    </source>
</evidence>
<evidence type="ECO:0000313" key="3">
    <source>
        <dbReference type="EMBL" id="KAF2490941.1"/>
    </source>
</evidence>
<evidence type="ECO:0000259" key="2">
    <source>
        <dbReference type="Pfam" id="PF07883"/>
    </source>
</evidence>
<accession>A0A6A6QFJ3</accession>
<dbReference type="Pfam" id="PF07883">
    <property type="entry name" value="Cupin_2"/>
    <property type="match status" value="1"/>
</dbReference>
<organism evidence="3 4">
    <name type="scientific">Lophium mytilinum</name>
    <dbReference type="NCBI Taxonomy" id="390894"/>
    <lineage>
        <taxon>Eukaryota</taxon>
        <taxon>Fungi</taxon>
        <taxon>Dikarya</taxon>
        <taxon>Ascomycota</taxon>
        <taxon>Pezizomycotina</taxon>
        <taxon>Dothideomycetes</taxon>
        <taxon>Pleosporomycetidae</taxon>
        <taxon>Mytilinidiales</taxon>
        <taxon>Mytilinidiaceae</taxon>
        <taxon>Lophium</taxon>
    </lineage>
</organism>
<dbReference type="Proteomes" id="UP000799750">
    <property type="component" value="Unassembled WGS sequence"/>
</dbReference>
<feature type="domain" description="Cupin type-2" evidence="2">
    <location>
        <begin position="111"/>
        <end position="179"/>
    </location>
</feature>
<dbReference type="InterPro" id="IPR011051">
    <property type="entry name" value="RmlC_Cupin_sf"/>
</dbReference>
<keyword evidence="4" id="KW-1185">Reference proteome</keyword>
<dbReference type="InterPro" id="IPR047142">
    <property type="entry name" value="OryJ/VirC-like"/>
</dbReference>
<evidence type="ECO:0000313" key="4">
    <source>
        <dbReference type="Proteomes" id="UP000799750"/>
    </source>
</evidence>
<gene>
    <name evidence="3" type="ORF">BU16DRAFT_543227</name>
</gene>
<dbReference type="CDD" id="cd02231">
    <property type="entry name" value="cupin_BLL6423-like"/>
    <property type="match status" value="1"/>
</dbReference>
<dbReference type="EMBL" id="MU004196">
    <property type="protein sequence ID" value="KAF2490941.1"/>
    <property type="molecule type" value="Genomic_DNA"/>
</dbReference>
<proteinExistence type="predicted"/>
<dbReference type="Gene3D" id="2.60.120.10">
    <property type="entry name" value="Jelly Rolls"/>
    <property type="match status" value="1"/>
</dbReference>
<name>A0A6A6QFJ3_9PEZI</name>
<protein>
    <recommendedName>
        <fullName evidence="2">Cupin type-2 domain-containing protein</fullName>
    </recommendedName>
</protein>
<dbReference type="InterPro" id="IPR014710">
    <property type="entry name" value="RmlC-like_jellyroll"/>
</dbReference>
<dbReference type="PANTHER" id="PTHR36156">
    <property type="entry name" value="SLR2101 PROTEIN"/>
    <property type="match status" value="1"/>
</dbReference>